<evidence type="ECO:0000256" key="1">
    <source>
        <dbReference type="PROSITE-ProRule" id="PRU00235"/>
    </source>
</evidence>
<dbReference type="InterPro" id="IPR051553">
    <property type="entry name" value="Ran_GTPase-activating"/>
</dbReference>
<feature type="repeat" description="RCC1" evidence="1">
    <location>
        <begin position="851"/>
        <end position="889"/>
    </location>
</feature>
<dbReference type="InterPro" id="IPR000408">
    <property type="entry name" value="Reg_chr_condens"/>
</dbReference>
<reference evidence="3" key="1">
    <citation type="submission" date="2021-02" db="EMBL/GenBank/DDBJ databases">
        <authorList>
            <person name="Dougan E. K."/>
            <person name="Rhodes N."/>
            <person name="Thang M."/>
            <person name="Chan C."/>
        </authorList>
    </citation>
    <scope>NUCLEOTIDE SEQUENCE</scope>
</reference>
<evidence type="ECO:0000256" key="2">
    <source>
        <dbReference type="SAM" id="MobiDB-lite"/>
    </source>
</evidence>
<dbReference type="PANTHER" id="PTHR45982:SF1">
    <property type="entry name" value="REGULATOR OF CHROMOSOME CONDENSATION"/>
    <property type="match status" value="1"/>
</dbReference>
<comment type="caution">
    <text evidence="3">The sequence shown here is derived from an EMBL/GenBank/DDBJ whole genome shotgun (WGS) entry which is preliminary data.</text>
</comment>
<dbReference type="Pfam" id="PF13540">
    <property type="entry name" value="RCC1_2"/>
    <property type="match status" value="13"/>
</dbReference>
<gene>
    <name evidence="3" type="primary">UVR8</name>
    <name evidence="3" type="ORF">SNAT2548_LOCUS12950</name>
</gene>
<feature type="region of interest" description="Disordered" evidence="2">
    <location>
        <begin position="1170"/>
        <end position="1194"/>
    </location>
</feature>
<keyword evidence="4" id="KW-1185">Reference proteome</keyword>
<feature type="repeat" description="RCC1" evidence="1">
    <location>
        <begin position="773"/>
        <end position="811"/>
    </location>
</feature>
<feature type="repeat" description="RCC1" evidence="1">
    <location>
        <begin position="80"/>
        <end position="118"/>
    </location>
</feature>
<dbReference type="EMBL" id="CAJNDS010001313">
    <property type="protein sequence ID" value="CAE7255017.1"/>
    <property type="molecule type" value="Genomic_DNA"/>
</dbReference>
<dbReference type="Proteomes" id="UP000604046">
    <property type="component" value="Unassembled WGS sequence"/>
</dbReference>
<organism evidence="3 4">
    <name type="scientific">Symbiodinium natans</name>
    <dbReference type="NCBI Taxonomy" id="878477"/>
    <lineage>
        <taxon>Eukaryota</taxon>
        <taxon>Sar</taxon>
        <taxon>Alveolata</taxon>
        <taxon>Dinophyceae</taxon>
        <taxon>Suessiales</taxon>
        <taxon>Symbiodiniaceae</taxon>
        <taxon>Symbiodinium</taxon>
    </lineage>
</organism>
<evidence type="ECO:0000313" key="3">
    <source>
        <dbReference type="EMBL" id="CAE7255017.1"/>
    </source>
</evidence>
<dbReference type="InterPro" id="IPR009091">
    <property type="entry name" value="RCC1/BLIP-II"/>
</dbReference>
<dbReference type="SUPFAM" id="SSF50985">
    <property type="entry name" value="RCC1/BLIP-II"/>
    <property type="match status" value="2"/>
</dbReference>
<proteinExistence type="predicted"/>
<feature type="repeat" description="RCC1" evidence="1">
    <location>
        <begin position="890"/>
        <end position="928"/>
    </location>
</feature>
<protein>
    <submittedName>
        <fullName evidence="3">UVR8 protein</fullName>
    </submittedName>
</protein>
<dbReference type="PANTHER" id="PTHR45982">
    <property type="entry name" value="REGULATOR OF CHROMOSOME CONDENSATION"/>
    <property type="match status" value="1"/>
</dbReference>
<sequence>MSASRTYLSARNSSIPTRELHHMCWIIASLRQKPNTEIDKLSQILGEVVLPFLATPVPAFPSRSAAAAGCDHTCPVKASGELMCFGLNDEDQCDVPTDLGPVVAVAAGGGHTCAVKASGELVCFGRNNEGQCDVPADLGLVVAVSAGAYHTCAVKVSGELVCFGWNLYAQCDVPAELGPVVAVAAGDYHTCAVKASGELVCFGLNECGECDVPAGFGPVEAVAAGAFRTCAVKASGELVCFGENWYGECDVPADLGPVVAVAAGEYHTCAVKVSGELVCFGNNDNGQCDVQADLGAVVAVAAGDYHTCAVKANGELVCFGRNWHGQCDVPANLGFLLAGSAKASPFGDGDGPARPADARVDEDVRGAEAAAQSPPEAAAIVAEKEASFIGHNESARWVDTEAAEPDVPRNDLFRSLVLLEFTRCPPELNEVLQHSAALRPTRVALAREGFHWRLPNGAKVFMDPRLFRLLCSHRTVDLRAYHVLVQEDLEGSVMAAAQQLQPKLRARLRSSTTVGLADADGDEIALVRRTFLHLPSTRLLHPNSVVQSTTEAGVRRLKKVPTPYLDKNTFVNVRLSIVARIPGEFPPTATSGVAYEILEPQDPFWAEEQFAVCLLRRRQHQWDAKNLWVPPRELHHMCWIIADLRRTASTEIDKLTQTLGEVVLPFLATPVPAYLSRSAVDAGESHTCAVKASGELVCFGGNEYGERDVPADLGPVVAVAAGTYHTCAVKASGELVCFGRNQSGQCDVPADLGPVVAVAAGGGHHTCAVKASGELVCFGRNEYGQCDVPADLGPVVAVAAGRSHTCAVKPSGDLVCFGWNYHGECDVPADLGPVVAVAAGVAHTCAVKASGELVCFGWNEYGQCDVPADLGPVVAVAAGTYHTCAVKASGELVCFGRNEYGQCDVPADLGPLVAVAAGPFHTCAVKENGELVCVGLNKYGQCDVPENLGPLLAGSARTFPSDADNGPARFVHSPVVQDVQHEEAAAEIPPDEAAAIVAEQQASFIEHNIESAGWVDNIESARWVDTDTEAAEPDVPRNDLFRSLVLLEFTRCPPELNEVLQHSAALRPTRMALAREGFHWRLPNGAKVFMDPRLFRLLRSYRMVDLRAHHVLAAEDLEGFVLDAVQQLRSRLRVRLRSSTTVALADGDEIALVRRTFLHLPSTQLLRPNSVVQSTTEARPNHGANPRRVFAHHD</sequence>
<feature type="repeat" description="RCC1" evidence="1">
    <location>
        <begin position="694"/>
        <end position="732"/>
    </location>
</feature>
<evidence type="ECO:0000313" key="4">
    <source>
        <dbReference type="Proteomes" id="UP000604046"/>
    </source>
</evidence>
<dbReference type="PROSITE" id="PS50012">
    <property type="entry name" value="RCC1_3"/>
    <property type="match status" value="6"/>
</dbReference>
<dbReference type="AlphaFoldDB" id="A0A812M0I3"/>
<feature type="repeat" description="RCC1" evidence="1">
    <location>
        <begin position="119"/>
        <end position="157"/>
    </location>
</feature>
<dbReference type="GO" id="GO:0005737">
    <property type="term" value="C:cytoplasm"/>
    <property type="evidence" value="ECO:0007669"/>
    <property type="project" value="TreeGrafter"/>
</dbReference>
<name>A0A812M0I3_9DINO</name>
<dbReference type="OrthoDB" id="61110at2759"/>
<accession>A0A812M0I3</accession>
<dbReference type="GO" id="GO:0005085">
    <property type="term" value="F:guanyl-nucleotide exchange factor activity"/>
    <property type="evidence" value="ECO:0007669"/>
    <property type="project" value="TreeGrafter"/>
</dbReference>
<dbReference type="Gene3D" id="2.130.10.30">
    <property type="entry name" value="Regulator of chromosome condensation 1/beta-lactamase-inhibitor protein II"/>
    <property type="match status" value="4"/>
</dbReference>